<dbReference type="FunFam" id="3.30.420.10:FF:000007">
    <property type="entry name" value="Interferon-stimulated exonuclease gene 20"/>
    <property type="match status" value="1"/>
</dbReference>
<proteinExistence type="predicted"/>
<dbReference type="Ensembl" id="ENSDCDT00010014923.1">
    <property type="protein sequence ID" value="ENSDCDP00010014153.1"/>
    <property type="gene ID" value="ENSDCDG00010006496.1"/>
</dbReference>
<reference evidence="8" key="2">
    <citation type="submission" date="2025-08" db="UniProtKB">
        <authorList>
            <consortium name="Ensembl"/>
        </authorList>
    </citation>
    <scope>IDENTIFICATION</scope>
</reference>
<dbReference type="RefSeq" id="XP_028814521.1">
    <property type="nucleotide sequence ID" value="XM_028958688.1"/>
</dbReference>
<dbReference type="GO" id="GO:0003676">
    <property type="term" value="F:nucleic acid binding"/>
    <property type="evidence" value="ECO:0007669"/>
    <property type="project" value="InterPro"/>
</dbReference>
<evidence type="ECO:0000313" key="8">
    <source>
        <dbReference type="Ensembl" id="ENSDCDP00010014153.1"/>
    </source>
</evidence>
<sequence length="321" mass="35459">MSGTIFGARVPLTSRGSLRSSPEVSGRDEARMRKKRQRRRSADDRHDTNVKKKRLSVKGLELPRPSSSSGAPGASSTKPADGTGPSRSETWESDSGFASDASPPSSGRCSPLAGVCPSRVVAIDCEMVGTGPKGHRSELARCSILNYHGDVVYDKYILPVHPVMDYRTRWSGIRKRDLKRATPFLEARGEILDVLRGKVVIGHALCNDFLALGFVPPGGLIRDTSSRLFKEMCGFHNRRLVSLKSLSLNLLNRRIQDGKGGHCSVEDAQATLDLYKLVEEQWEQIMASRSKDAPSETDSTPSLAHYMQDEYWPEHMMDCSQ</sequence>
<evidence type="ECO:0000256" key="5">
    <source>
        <dbReference type="ARBA" id="ARBA00023242"/>
    </source>
</evidence>
<dbReference type="AlphaFoldDB" id="A0AAY4AZG4"/>
<evidence type="ECO:0000256" key="3">
    <source>
        <dbReference type="ARBA" id="ARBA00022801"/>
    </source>
</evidence>
<evidence type="ECO:0000256" key="4">
    <source>
        <dbReference type="ARBA" id="ARBA00022839"/>
    </source>
</evidence>
<dbReference type="GeneID" id="114767132"/>
<evidence type="ECO:0000256" key="2">
    <source>
        <dbReference type="ARBA" id="ARBA00022722"/>
    </source>
</evidence>
<feature type="compositionally biased region" description="Polar residues" evidence="6">
    <location>
        <begin position="14"/>
        <end position="23"/>
    </location>
</feature>
<dbReference type="InterPro" id="IPR013520">
    <property type="entry name" value="Ribonucl_H"/>
</dbReference>
<accession>A0AAY4AZG4</accession>
<comment type="subcellular location">
    <subcellularLocation>
        <location evidence="1">Nucleus</location>
    </subcellularLocation>
</comment>
<keyword evidence="3" id="KW-0378">Hydrolase</keyword>
<name>A0AAY4AZG4_9TELE</name>
<reference evidence="8 9" key="1">
    <citation type="submission" date="2020-06" db="EMBL/GenBank/DDBJ databases">
        <authorList>
            <consortium name="Wellcome Sanger Institute Data Sharing"/>
        </authorList>
    </citation>
    <scope>NUCLEOTIDE SEQUENCE [LARGE SCALE GENOMIC DNA]</scope>
</reference>
<gene>
    <name evidence="8" type="primary">ISG20</name>
</gene>
<dbReference type="PANTHER" id="PTHR12801">
    <property type="entry name" value="RNA EXONUCLEASE REXO1 / RECO3 FAMILY MEMBER-RELATED"/>
    <property type="match status" value="1"/>
</dbReference>
<keyword evidence="2" id="KW-0540">Nuclease</keyword>
<keyword evidence="5" id="KW-0539">Nucleus</keyword>
<dbReference type="Proteomes" id="UP000694580">
    <property type="component" value="Chromosome 17"/>
</dbReference>
<dbReference type="GO" id="GO:0005730">
    <property type="term" value="C:nucleolus"/>
    <property type="evidence" value="ECO:0007669"/>
    <property type="project" value="UniProtKB-ARBA"/>
</dbReference>
<dbReference type="RefSeq" id="XP_028814523.1">
    <property type="nucleotide sequence ID" value="XM_028958690.1"/>
</dbReference>
<dbReference type="GeneTree" id="ENSGT00940000160781"/>
<dbReference type="InterPro" id="IPR036397">
    <property type="entry name" value="RNaseH_sf"/>
</dbReference>
<dbReference type="SMART" id="SM00479">
    <property type="entry name" value="EXOIII"/>
    <property type="match status" value="1"/>
</dbReference>
<evidence type="ECO:0000256" key="6">
    <source>
        <dbReference type="SAM" id="MobiDB-lite"/>
    </source>
</evidence>
<dbReference type="Gene3D" id="3.30.420.10">
    <property type="entry name" value="Ribonuclease H-like superfamily/Ribonuclease H"/>
    <property type="match status" value="1"/>
</dbReference>
<dbReference type="RefSeq" id="XP_028814524.1">
    <property type="nucleotide sequence ID" value="XM_028958691.1"/>
</dbReference>
<evidence type="ECO:0000313" key="9">
    <source>
        <dbReference type="Proteomes" id="UP000694580"/>
    </source>
</evidence>
<keyword evidence="9" id="KW-1185">Reference proteome</keyword>
<feature type="region of interest" description="Disordered" evidence="6">
    <location>
        <begin position="1"/>
        <end position="111"/>
    </location>
</feature>
<dbReference type="GO" id="GO:0004527">
    <property type="term" value="F:exonuclease activity"/>
    <property type="evidence" value="ECO:0007669"/>
    <property type="project" value="UniProtKB-KW"/>
</dbReference>
<protein>
    <recommendedName>
        <fullName evidence="7">Exonuclease domain-containing protein</fullName>
    </recommendedName>
</protein>
<reference evidence="8" key="3">
    <citation type="submission" date="2025-09" db="UniProtKB">
        <authorList>
            <consortium name="Ensembl"/>
        </authorList>
    </citation>
    <scope>IDENTIFICATION</scope>
</reference>
<keyword evidence="4" id="KW-0269">Exonuclease</keyword>
<dbReference type="Pfam" id="PF00929">
    <property type="entry name" value="RNase_T"/>
    <property type="match status" value="1"/>
</dbReference>
<dbReference type="InterPro" id="IPR012337">
    <property type="entry name" value="RNaseH-like_sf"/>
</dbReference>
<dbReference type="SUPFAM" id="SSF53098">
    <property type="entry name" value="Ribonuclease H-like"/>
    <property type="match status" value="1"/>
</dbReference>
<dbReference type="InterPro" id="IPR047021">
    <property type="entry name" value="REXO1/3/4-like"/>
</dbReference>
<feature type="compositionally biased region" description="Low complexity" evidence="6">
    <location>
        <begin position="65"/>
        <end position="76"/>
    </location>
</feature>
<feature type="compositionally biased region" description="Basic and acidic residues" evidence="6">
    <location>
        <begin position="40"/>
        <end position="50"/>
    </location>
</feature>
<dbReference type="PANTHER" id="PTHR12801:SF57">
    <property type="entry name" value="APOPTOSIS-ENHANCING NUCLEASE"/>
    <property type="match status" value="1"/>
</dbReference>
<evidence type="ECO:0000256" key="1">
    <source>
        <dbReference type="ARBA" id="ARBA00004123"/>
    </source>
</evidence>
<evidence type="ECO:0000259" key="7">
    <source>
        <dbReference type="SMART" id="SM00479"/>
    </source>
</evidence>
<organism evidence="8 9">
    <name type="scientific">Denticeps clupeoides</name>
    <name type="common">denticle herring</name>
    <dbReference type="NCBI Taxonomy" id="299321"/>
    <lineage>
        <taxon>Eukaryota</taxon>
        <taxon>Metazoa</taxon>
        <taxon>Chordata</taxon>
        <taxon>Craniata</taxon>
        <taxon>Vertebrata</taxon>
        <taxon>Euteleostomi</taxon>
        <taxon>Actinopterygii</taxon>
        <taxon>Neopterygii</taxon>
        <taxon>Teleostei</taxon>
        <taxon>Clupei</taxon>
        <taxon>Clupeiformes</taxon>
        <taxon>Denticipitoidei</taxon>
        <taxon>Denticipitidae</taxon>
        <taxon>Denticeps</taxon>
    </lineage>
</organism>
<feature type="domain" description="Exonuclease" evidence="7">
    <location>
        <begin position="119"/>
        <end position="284"/>
    </location>
</feature>